<evidence type="ECO:0000256" key="4">
    <source>
        <dbReference type="ARBA" id="ARBA00022723"/>
    </source>
</evidence>
<name>A0ABP5NST8_9MICC</name>
<evidence type="ECO:0000313" key="8">
    <source>
        <dbReference type="EMBL" id="GAA2202570.1"/>
    </source>
</evidence>
<sequence>MAPSAIPRLPDSTLAFRREGYTFISTRCDRLGTDLFATRLLLRPVVCLRGAEAAGTFYDPLNFTRENAVPRSAQHLLQDEGSVQTLTGLAHHRRKRLFIDQLTDRSEERLAERFAAAFDAALSRPDCRRFVLDTEVRAVLTEAALRWAGLEAAPAIVQQRSEEFGLMVDKAGSLGPPNWKARRRRVTTERWAAEQIARLREDGAGEDSASPAAAVALHRDDHGQLLPEPVAAVELLNLLRPVVAVGRFMAFAVVALIQRPLWRARLAEGSAEDELLFSQEVRRYFPFFPLVGGTALRRFAWRGHEFDAGDMALLDLYGTNHDSRVWRDPESFDPDRFRGWNSDPNTLIPQGGGDVVTGHRCPGEGATLGLISSAARVVGEHPEFEARIQDLTIDLRHMPAAPRSGVVLTRRQTPTSTKGH</sequence>
<accession>A0ABP5NST8</accession>
<keyword evidence="9" id="KW-1185">Reference proteome</keyword>
<dbReference type="InterPro" id="IPR001128">
    <property type="entry name" value="Cyt_P450"/>
</dbReference>
<dbReference type="RefSeq" id="WP_344300737.1">
    <property type="nucleotide sequence ID" value="NZ_BAAAQW010000011.1"/>
</dbReference>
<keyword evidence="4" id="KW-0479">Metal-binding</keyword>
<dbReference type="Gene3D" id="1.10.630.10">
    <property type="entry name" value="Cytochrome P450"/>
    <property type="match status" value="1"/>
</dbReference>
<evidence type="ECO:0000256" key="1">
    <source>
        <dbReference type="ARBA" id="ARBA00001971"/>
    </source>
</evidence>
<protein>
    <submittedName>
        <fullName evidence="8">Cytochrome P450</fullName>
    </submittedName>
</protein>
<evidence type="ECO:0000256" key="7">
    <source>
        <dbReference type="ARBA" id="ARBA00023033"/>
    </source>
</evidence>
<keyword evidence="6" id="KW-0408">Iron</keyword>
<evidence type="ECO:0000256" key="5">
    <source>
        <dbReference type="ARBA" id="ARBA00023002"/>
    </source>
</evidence>
<evidence type="ECO:0000313" key="9">
    <source>
        <dbReference type="Proteomes" id="UP001500432"/>
    </source>
</evidence>
<dbReference type="PANTHER" id="PTHR24286">
    <property type="entry name" value="CYTOCHROME P450 26"/>
    <property type="match status" value="1"/>
</dbReference>
<evidence type="ECO:0000256" key="3">
    <source>
        <dbReference type="ARBA" id="ARBA00022617"/>
    </source>
</evidence>
<keyword evidence="7" id="KW-0503">Monooxygenase</keyword>
<dbReference type="Proteomes" id="UP001500432">
    <property type="component" value="Unassembled WGS sequence"/>
</dbReference>
<comment type="similarity">
    <text evidence="2">Belongs to the cytochrome P450 family.</text>
</comment>
<comment type="caution">
    <text evidence="8">The sequence shown here is derived from an EMBL/GenBank/DDBJ whole genome shotgun (WGS) entry which is preliminary data.</text>
</comment>
<evidence type="ECO:0000256" key="2">
    <source>
        <dbReference type="ARBA" id="ARBA00010617"/>
    </source>
</evidence>
<proteinExistence type="inferred from homology"/>
<dbReference type="SUPFAM" id="SSF48264">
    <property type="entry name" value="Cytochrome P450"/>
    <property type="match status" value="1"/>
</dbReference>
<comment type="cofactor">
    <cofactor evidence="1">
        <name>heme</name>
        <dbReference type="ChEBI" id="CHEBI:30413"/>
    </cofactor>
</comment>
<organism evidence="8 9">
    <name type="scientific">Sinomonas flava</name>
    <dbReference type="NCBI Taxonomy" id="496857"/>
    <lineage>
        <taxon>Bacteria</taxon>
        <taxon>Bacillati</taxon>
        <taxon>Actinomycetota</taxon>
        <taxon>Actinomycetes</taxon>
        <taxon>Micrococcales</taxon>
        <taxon>Micrococcaceae</taxon>
        <taxon>Sinomonas</taxon>
    </lineage>
</organism>
<gene>
    <name evidence="8" type="ORF">GCM10009849_31510</name>
</gene>
<dbReference type="EMBL" id="BAAAQW010000011">
    <property type="protein sequence ID" value="GAA2202570.1"/>
    <property type="molecule type" value="Genomic_DNA"/>
</dbReference>
<dbReference type="PANTHER" id="PTHR24286:SF24">
    <property type="entry name" value="LANOSTEROL 14-ALPHA DEMETHYLASE"/>
    <property type="match status" value="1"/>
</dbReference>
<keyword evidence="3" id="KW-0349">Heme</keyword>
<keyword evidence="5" id="KW-0560">Oxidoreductase</keyword>
<dbReference type="CDD" id="cd11067">
    <property type="entry name" value="CYP152"/>
    <property type="match status" value="1"/>
</dbReference>
<evidence type="ECO:0000256" key="6">
    <source>
        <dbReference type="ARBA" id="ARBA00023004"/>
    </source>
</evidence>
<dbReference type="Pfam" id="PF00067">
    <property type="entry name" value="p450"/>
    <property type="match status" value="1"/>
</dbReference>
<reference evidence="9" key="1">
    <citation type="journal article" date="2019" name="Int. J. Syst. Evol. Microbiol.">
        <title>The Global Catalogue of Microorganisms (GCM) 10K type strain sequencing project: providing services to taxonomists for standard genome sequencing and annotation.</title>
        <authorList>
            <consortium name="The Broad Institute Genomics Platform"/>
            <consortium name="The Broad Institute Genome Sequencing Center for Infectious Disease"/>
            <person name="Wu L."/>
            <person name="Ma J."/>
        </authorList>
    </citation>
    <scope>NUCLEOTIDE SEQUENCE [LARGE SCALE GENOMIC DNA]</scope>
    <source>
        <strain evidence="9">JCM 16034</strain>
    </source>
</reference>
<dbReference type="InterPro" id="IPR036396">
    <property type="entry name" value="Cyt_P450_sf"/>
</dbReference>